<protein>
    <recommendedName>
        <fullName evidence="4">dTTP/UTP pyrophosphatase</fullName>
        <shortName evidence="4">dTTPase/UTPase</shortName>
        <ecNumber evidence="4">3.6.1.9</ecNumber>
    </recommendedName>
    <alternativeName>
        <fullName evidence="4">Nucleoside triphosphate pyrophosphatase</fullName>
    </alternativeName>
    <alternativeName>
        <fullName evidence="4">Nucleotide pyrophosphatase</fullName>
        <shortName evidence="4">Nucleotide PPase</shortName>
    </alternativeName>
</protein>
<keyword evidence="2 4" id="KW-0378">Hydrolase</keyword>
<dbReference type="NCBIfam" id="TIGR00172">
    <property type="entry name" value="maf"/>
    <property type="match status" value="1"/>
</dbReference>
<name>A0A7X8TU15_9VIBR</name>
<dbReference type="GO" id="GO:0005737">
    <property type="term" value="C:cytoplasm"/>
    <property type="evidence" value="ECO:0007669"/>
    <property type="project" value="UniProtKB-SubCell"/>
</dbReference>
<keyword evidence="6" id="KW-1185">Reference proteome</keyword>
<dbReference type="HAMAP" id="MF_00528">
    <property type="entry name" value="Maf"/>
    <property type="match status" value="1"/>
</dbReference>
<dbReference type="Proteomes" id="UP000535589">
    <property type="component" value="Unassembled WGS sequence"/>
</dbReference>
<evidence type="ECO:0000256" key="3">
    <source>
        <dbReference type="ARBA" id="ARBA00023080"/>
    </source>
</evidence>
<gene>
    <name evidence="5" type="ORF">HGP28_17265</name>
</gene>
<dbReference type="EMBL" id="JABAIK010000024">
    <property type="protein sequence ID" value="NLS14611.1"/>
    <property type="molecule type" value="Genomic_DNA"/>
</dbReference>
<dbReference type="PANTHER" id="PTHR43213:SF5">
    <property type="entry name" value="BIFUNCTIONAL DTTP_UTP PYROPHOSPHATASE_METHYLTRANSFERASE PROTEIN-RELATED"/>
    <property type="match status" value="1"/>
</dbReference>
<evidence type="ECO:0000256" key="4">
    <source>
        <dbReference type="HAMAP-Rule" id="MF_00528"/>
    </source>
</evidence>
<dbReference type="PIRSF" id="PIRSF006305">
    <property type="entry name" value="Maf"/>
    <property type="match status" value="1"/>
</dbReference>
<dbReference type="CDD" id="cd00555">
    <property type="entry name" value="Maf"/>
    <property type="match status" value="1"/>
</dbReference>
<evidence type="ECO:0000313" key="5">
    <source>
        <dbReference type="EMBL" id="NLS14611.1"/>
    </source>
</evidence>
<reference evidence="5 6" key="1">
    <citation type="submission" date="2020-04" db="EMBL/GenBank/DDBJ databases">
        <title>Vibrio sp. SM6, a novel species isolated from seawater.</title>
        <authorList>
            <person name="Wang X."/>
        </authorList>
    </citation>
    <scope>NUCLEOTIDE SEQUENCE [LARGE SCALE GENOMIC DNA]</scope>
    <source>
        <strain evidence="5 6">SM6</strain>
    </source>
</reference>
<dbReference type="PANTHER" id="PTHR43213">
    <property type="entry name" value="BIFUNCTIONAL DTTP/UTP PYROPHOSPHATASE/METHYLTRANSFERASE PROTEIN-RELATED"/>
    <property type="match status" value="1"/>
</dbReference>
<feature type="site" description="Important for substrate specificity" evidence="4">
    <location>
        <position position="89"/>
    </location>
</feature>
<dbReference type="AlphaFoldDB" id="A0A7X8TU15"/>
<comment type="subcellular location">
    <subcellularLocation>
        <location evidence="4">Cytoplasm</location>
    </subcellularLocation>
</comment>
<accession>A0A7X8TU15</accession>
<sequence>MTRLILASGSPRRKELLSQLGYSFDVVIPNIEECRGAQEAPRDYVMRLAREKAQAGLALVTQERAGTAHVSDATRVAVDANTVVLGSDTIVVVDEQVLEKPRDLSDAKRMLNLLSGREHQVITAVTAVSEQHIASDVVTTQVWFKPLTEQEIEQYWATGEPCDKAGGYGIQGLGGRFVTRIAGSYFAVMGLPLYETEQLLSQFYTV</sequence>
<evidence type="ECO:0000256" key="1">
    <source>
        <dbReference type="ARBA" id="ARBA00001968"/>
    </source>
</evidence>
<comment type="cofactor">
    <cofactor evidence="1 4">
        <name>a divalent metal cation</name>
        <dbReference type="ChEBI" id="CHEBI:60240"/>
    </cofactor>
</comment>
<comment type="similarity">
    <text evidence="4">Belongs to the Maf family. YhdE subfamily.</text>
</comment>
<evidence type="ECO:0000256" key="2">
    <source>
        <dbReference type="ARBA" id="ARBA00022801"/>
    </source>
</evidence>
<dbReference type="InterPro" id="IPR029001">
    <property type="entry name" value="ITPase-like_fam"/>
</dbReference>
<comment type="catalytic activity">
    <reaction evidence="4">
        <text>UTP + H2O = UMP + diphosphate + H(+)</text>
        <dbReference type="Rhea" id="RHEA:29395"/>
        <dbReference type="ChEBI" id="CHEBI:15377"/>
        <dbReference type="ChEBI" id="CHEBI:15378"/>
        <dbReference type="ChEBI" id="CHEBI:33019"/>
        <dbReference type="ChEBI" id="CHEBI:46398"/>
        <dbReference type="ChEBI" id="CHEBI:57865"/>
        <dbReference type="EC" id="3.6.1.9"/>
    </reaction>
</comment>
<dbReference type="GO" id="GO:0047429">
    <property type="term" value="F:nucleoside triphosphate diphosphatase activity"/>
    <property type="evidence" value="ECO:0007669"/>
    <property type="project" value="UniProtKB-EC"/>
</dbReference>
<dbReference type="EC" id="3.6.1.9" evidence="4"/>
<dbReference type="Pfam" id="PF02545">
    <property type="entry name" value="Maf"/>
    <property type="match status" value="1"/>
</dbReference>
<dbReference type="GO" id="GO:0009117">
    <property type="term" value="P:nucleotide metabolic process"/>
    <property type="evidence" value="ECO:0007669"/>
    <property type="project" value="UniProtKB-KW"/>
</dbReference>
<proteinExistence type="inferred from homology"/>
<feature type="site" description="Important for substrate specificity" evidence="4">
    <location>
        <position position="12"/>
    </location>
</feature>
<comment type="caution">
    <text evidence="4">Lacks conserved residue(s) required for the propagation of feature annotation.</text>
</comment>
<comment type="catalytic activity">
    <reaction evidence="4">
        <text>dTTP + H2O = dTMP + diphosphate + H(+)</text>
        <dbReference type="Rhea" id="RHEA:28534"/>
        <dbReference type="ChEBI" id="CHEBI:15377"/>
        <dbReference type="ChEBI" id="CHEBI:15378"/>
        <dbReference type="ChEBI" id="CHEBI:33019"/>
        <dbReference type="ChEBI" id="CHEBI:37568"/>
        <dbReference type="ChEBI" id="CHEBI:63528"/>
        <dbReference type="EC" id="3.6.1.9"/>
    </reaction>
</comment>
<dbReference type="InterPro" id="IPR003697">
    <property type="entry name" value="Maf-like"/>
</dbReference>
<dbReference type="Gene3D" id="3.90.950.10">
    <property type="match status" value="1"/>
</dbReference>
<keyword evidence="3 4" id="KW-0546">Nucleotide metabolism</keyword>
<feature type="site" description="Important for substrate specificity" evidence="4">
    <location>
        <position position="171"/>
    </location>
</feature>
<feature type="active site" description="Proton acceptor" evidence="4">
    <location>
        <position position="88"/>
    </location>
</feature>
<keyword evidence="4" id="KW-0963">Cytoplasm</keyword>
<comment type="caution">
    <text evidence="5">The sequence shown here is derived from an EMBL/GenBank/DDBJ whole genome shotgun (WGS) entry which is preliminary data.</text>
</comment>
<organism evidence="5 6">
    <name type="scientific">Vibrio agarilyticus</name>
    <dbReference type="NCBI Taxonomy" id="2726741"/>
    <lineage>
        <taxon>Bacteria</taxon>
        <taxon>Pseudomonadati</taxon>
        <taxon>Pseudomonadota</taxon>
        <taxon>Gammaproteobacteria</taxon>
        <taxon>Vibrionales</taxon>
        <taxon>Vibrionaceae</taxon>
        <taxon>Vibrio</taxon>
    </lineage>
</organism>
<dbReference type="SUPFAM" id="SSF52972">
    <property type="entry name" value="ITPase-like"/>
    <property type="match status" value="1"/>
</dbReference>
<comment type="function">
    <text evidence="4">Nucleoside triphosphate pyrophosphatase that hydrolyzes dTTP and UTP. May have a dual role in cell division arrest and in preventing the incorporation of modified nucleotides into cellular nucleic acids.</text>
</comment>
<evidence type="ECO:0000313" key="6">
    <source>
        <dbReference type="Proteomes" id="UP000535589"/>
    </source>
</evidence>